<dbReference type="InterPro" id="IPR050186">
    <property type="entry name" value="TPT_transporter"/>
</dbReference>
<comment type="subcellular location">
    <subcellularLocation>
        <location evidence="1">Membrane</location>
        <topology evidence="1">Multi-pass membrane protein</topology>
    </subcellularLocation>
</comment>
<evidence type="ECO:0000259" key="6">
    <source>
        <dbReference type="Pfam" id="PF03151"/>
    </source>
</evidence>
<reference evidence="7 8" key="1">
    <citation type="submission" date="2024-03" db="EMBL/GenBank/DDBJ databases">
        <title>The genome assembly and annotation of the cricket Gryllus longicercus Weissman &amp; Gray.</title>
        <authorList>
            <person name="Szrajer S."/>
            <person name="Gray D."/>
            <person name="Ylla G."/>
        </authorList>
    </citation>
    <scope>NUCLEOTIDE SEQUENCE [LARGE SCALE GENOMIC DNA]</scope>
    <source>
        <strain evidence="7">DAG 2021-001</strain>
        <tissue evidence="7">Whole body minus gut</tissue>
    </source>
</reference>
<feature type="transmembrane region" description="Helical" evidence="5">
    <location>
        <begin position="143"/>
        <end position="160"/>
    </location>
</feature>
<evidence type="ECO:0000256" key="1">
    <source>
        <dbReference type="ARBA" id="ARBA00004141"/>
    </source>
</evidence>
<feature type="domain" description="Sugar phosphate transporter" evidence="6">
    <location>
        <begin position="27"/>
        <end position="319"/>
    </location>
</feature>
<organism evidence="7 8">
    <name type="scientific">Gryllus longicercus</name>
    <dbReference type="NCBI Taxonomy" id="2509291"/>
    <lineage>
        <taxon>Eukaryota</taxon>
        <taxon>Metazoa</taxon>
        <taxon>Ecdysozoa</taxon>
        <taxon>Arthropoda</taxon>
        <taxon>Hexapoda</taxon>
        <taxon>Insecta</taxon>
        <taxon>Pterygota</taxon>
        <taxon>Neoptera</taxon>
        <taxon>Polyneoptera</taxon>
        <taxon>Orthoptera</taxon>
        <taxon>Ensifera</taxon>
        <taxon>Gryllidea</taxon>
        <taxon>Grylloidea</taxon>
        <taxon>Gryllidae</taxon>
        <taxon>Gryllinae</taxon>
        <taxon>Gryllus</taxon>
    </lineage>
</organism>
<evidence type="ECO:0000256" key="5">
    <source>
        <dbReference type="SAM" id="Phobius"/>
    </source>
</evidence>
<accession>A0AAN9Z0L8</accession>
<dbReference type="GO" id="GO:0016020">
    <property type="term" value="C:membrane"/>
    <property type="evidence" value="ECO:0007669"/>
    <property type="project" value="UniProtKB-SubCell"/>
</dbReference>
<evidence type="ECO:0000256" key="2">
    <source>
        <dbReference type="ARBA" id="ARBA00022692"/>
    </source>
</evidence>
<feature type="transmembrane region" description="Helical" evidence="5">
    <location>
        <begin position="118"/>
        <end position="137"/>
    </location>
</feature>
<dbReference type="Proteomes" id="UP001378592">
    <property type="component" value="Unassembled WGS sequence"/>
</dbReference>
<dbReference type="AlphaFoldDB" id="A0AAN9Z0L8"/>
<comment type="caution">
    <text evidence="7">The sequence shown here is derived from an EMBL/GenBank/DDBJ whole genome shotgun (WGS) entry which is preliminary data.</text>
</comment>
<feature type="transmembrane region" description="Helical" evidence="5">
    <location>
        <begin position="17"/>
        <end position="40"/>
    </location>
</feature>
<keyword evidence="2 5" id="KW-0812">Transmembrane</keyword>
<evidence type="ECO:0000256" key="3">
    <source>
        <dbReference type="ARBA" id="ARBA00022989"/>
    </source>
</evidence>
<proteinExistence type="predicted"/>
<dbReference type="PANTHER" id="PTHR11132">
    <property type="entry name" value="SOLUTE CARRIER FAMILY 35"/>
    <property type="match status" value="1"/>
</dbReference>
<gene>
    <name evidence="7" type="ORF">R5R35_009372</name>
</gene>
<evidence type="ECO:0000313" key="7">
    <source>
        <dbReference type="EMBL" id="KAK7791723.1"/>
    </source>
</evidence>
<feature type="transmembrane region" description="Helical" evidence="5">
    <location>
        <begin position="52"/>
        <end position="73"/>
    </location>
</feature>
<sequence>MSEQKQVDQSVPLVNTFSVICRSLSCIILYLVLSIGIVFYQRWILMDLQFPLSMVLCHLTVKFILAGLCRNIWECCTSKERIVLQWGSYIKNIGLTGIAGGIDIGLSNWGLHLITVSLYTMTKSTAIIFILIFTLIFRLEKKSWSLIFVVLMISVGLFLTTYKATEFNLEGFLLILGASFASGLRWTLAQLMMQKSKLGLSNPLDMLYHMQPWMMWPLLPLAIAFEATPLITSCRVFRYAEFHVILETIGKVLLGSVVAFAMEVAEFLVVSYTSSLTLSVAGVCKDIFTLILAVEWAGDPMNLMKLFGLVLCLSGISCHSYQKAIDMRRNQKNITAEVTEDQCDVNIPLLTKASLSEALIPEWDNDESDDSAVLFNMLHEAGER</sequence>
<dbReference type="EMBL" id="JAZDUA010000507">
    <property type="protein sequence ID" value="KAK7791723.1"/>
    <property type="molecule type" value="Genomic_DNA"/>
</dbReference>
<keyword evidence="4 5" id="KW-0472">Membrane</keyword>
<protein>
    <recommendedName>
        <fullName evidence="6">Sugar phosphate transporter domain-containing protein</fullName>
    </recommendedName>
</protein>
<keyword evidence="8" id="KW-1185">Reference proteome</keyword>
<dbReference type="Pfam" id="PF03151">
    <property type="entry name" value="TPT"/>
    <property type="match status" value="1"/>
</dbReference>
<feature type="transmembrane region" description="Helical" evidence="5">
    <location>
        <begin position="172"/>
        <end position="193"/>
    </location>
</feature>
<feature type="transmembrane region" description="Helical" evidence="5">
    <location>
        <begin position="93"/>
        <end position="111"/>
    </location>
</feature>
<evidence type="ECO:0000256" key="4">
    <source>
        <dbReference type="ARBA" id="ARBA00023136"/>
    </source>
</evidence>
<keyword evidence="3 5" id="KW-1133">Transmembrane helix</keyword>
<name>A0AAN9Z0L8_9ORTH</name>
<dbReference type="InterPro" id="IPR004853">
    <property type="entry name" value="Sugar_P_trans_dom"/>
</dbReference>
<evidence type="ECO:0000313" key="8">
    <source>
        <dbReference type="Proteomes" id="UP001378592"/>
    </source>
</evidence>